<dbReference type="RefSeq" id="WP_023138918.1">
    <property type="nucleotide sequence ID" value="NZ_CP022490.1"/>
</dbReference>
<feature type="compositionally biased region" description="Polar residues" evidence="1">
    <location>
        <begin position="179"/>
        <end position="188"/>
    </location>
</feature>
<dbReference type="PANTHER" id="PTHR35191">
    <property type="entry name" value="PROPHAGE SIDE TAIL FIBER PROTEIN HOMOLOG STFQ-RELATED"/>
    <property type="match status" value="1"/>
</dbReference>
<dbReference type="EMBL" id="AAHIXO010000014">
    <property type="protein sequence ID" value="EBW6733847.1"/>
    <property type="molecule type" value="Genomic_DNA"/>
</dbReference>
<dbReference type="EMBL" id="AAMIHV010000027">
    <property type="protein sequence ID" value="EDH6431023.1"/>
    <property type="molecule type" value="Genomic_DNA"/>
</dbReference>
<evidence type="ECO:0000313" key="4">
    <source>
        <dbReference type="EMBL" id="EBW6733847.1"/>
    </source>
</evidence>
<dbReference type="AlphaFoldDB" id="A0A3V2VPU8"/>
<evidence type="ECO:0000313" key="5">
    <source>
        <dbReference type="EMBL" id="ECU3482792.1"/>
    </source>
</evidence>
<evidence type="ECO:0000259" key="2">
    <source>
        <dbReference type="Pfam" id="PF12571"/>
    </source>
</evidence>
<dbReference type="EMBL" id="AAHIGD010000018">
    <property type="protein sequence ID" value="EBW4106448.1"/>
    <property type="molecule type" value="Genomic_DNA"/>
</dbReference>
<proteinExistence type="predicted"/>
<dbReference type="EMBL" id="AALLTD010000020">
    <property type="protein sequence ID" value="EDA9438928.1"/>
    <property type="molecule type" value="Genomic_DNA"/>
</dbReference>
<dbReference type="InterPro" id="IPR051934">
    <property type="entry name" value="Phage_Tail_Fiber_Structural"/>
</dbReference>
<name>A0A3V2VPU8_SALET</name>
<dbReference type="InterPro" id="IPR022225">
    <property type="entry name" value="Phage_tail_fibre_N"/>
</dbReference>
<evidence type="ECO:0000313" key="7">
    <source>
        <dbReference type="EMBL" id="EDH6431023.1"/>
    </source>
</evidence>
<reference evidence="5" key="2">
    <citation type="submission" date="2018-08" db="EMBL/GenBank/DDBJ databases">
        <authorList>
            <consortium name="GenomeTrakr network: Whole genome sequencing for foodborne pathogen traceback"/>
        </authorList>
    </citation>
    <scope>NUCLEOTIDE SEQUENCE</scope>
    <source>
        <strain evidence="5">FSIS11812815</strain>
    </source>
</reference>
<comment type="caution">
    <text evidence="6">The sequence shown here is derived from an EMBL/GenBank/DDBJ whole genome shotgun (WGS) entry which is preliminary data.</text>
</comment>
<feature type="domain" description="Phage tail fibre protein N-terminal" evidence="2">
    <location>
        <begin position="1"/>
        <end position="150"/>
    </location>
</feature>
<evidence type="ECO:0000313" key="6">
    <source>
        <dbReference type="EMBL" id="EDA9438928.1"/>
    </source>
</evidence>
<dbReference type="EMBL" id="AAKPQX010000002">
    <property type="protein sequence ID" value="ECU3482792.1"/>
    <property type="molecule type" value="Genomic_DNA"/>
</dbReference>
<gene>
    <name evidence="6" type="ORF">A4W57_19275</name>
    <name evidence="7" type="ORF">CB395_19700</name>
    <name evidence="4" type="ORF">DP829_18835</name>
    <name evidence="3" type="ORF">DPJ44_20410</name>
    <name evidence="5" type="ORF">DY868_08800</name>
</gene>
<accession>A0A3V2VPU8</accession>
<sequence>MSAKFYTLLTEIGAAKLASAAALGVPLKITHMAVGDGGGVLPTPSAQQTALVAERRRAALNMLYIDPQNNSQIIAEQVIPETEGGWWIREVGLFDETGALIAVGNCPESYKPQLTEGSGRTQTVRMVLITSSTDNITLKIDPAVVLATRKYVDDKALELKVYVDDLMAKHLAAPDPHSQYAQKDSPTLTGIPKVPTPAAGNSTKQIANTEFVASSIAAIVDSAPAALDTLNELAAALGNDPNFATTMINALAGKQPLDNTLTNLSGKDIAGLLTYLGLGETINLAKNAVPATRRVNSKPLTGDITLWASDVGAISADAVGEITDNGTMASANAPGWWKVAVSNSDTVVDFPTYPGGSKLYSYGYLFVEKIGDVWFQHYYAHIGANAKRQDWGTVPNTSRPWVIDYNTANKPSASDVGALPITGGRLNGPLSIGTDNALGGNSIVLGDNDTGFKQNGDGVLDVYSNYTHVLRFIGNLVESMVSLKVNGNAVATGEVQAGNGTSRMAGNGDIFGNVWNGWLSTHLNNNLVADIQLGAGTSVATWNNAGSWPNTPGYVVTSVWKDNQGENIDGIAYAPLQKRLGIQWYTVQGGTA</sequence>
<evidence type="ECO:0000313" key="3">
    <source>
        <dbReference type="EMBL" id="EBW4106448.1"/>
    </source>
</evidence>
<feature type="region of interest" description="Disordered" evidence="1">
    <location>
        <begin position="175"/>
        <end position="202"/>
    </location>
</feature>
<reference evidence="6" key="1">
    <citation type="submission" date="2018-07" db="EMBL/GenBank/DDBJ databases">
        <authorList>
            <person name="Ashton P.M."/>
            <person name="Dallman T."/>
            <person name="Nair S."/>
            <person name="De Pinna E."/>
            <person name="Peters T."/>
            <person name="Grant K."/>
        </authorList>
    </citation>
    <scope>NUCLEOTIDE SEQUENCE</scope>
    <source>
        <strain evidence="6">223495</strain>
        <strain evidence="4">271067</strain>
        <strain evidence="3">300664</strain>
        <strain evidence="7">358409</strain>
    </source>
</reference>
<dbReference type="Pfam" id="PF12571">
    <property type="entry name" value="Phage_tail_fib"/>
    <property type="match status" value="1"/>
</dbReference>
<evidence type="ECO:0000256" key="1">
    <source>
        <dbReference type="SAM" id="MobiDB-lite"/>
    </source>
</evidence>
<protein>
    <submittedName>
        <fullName evidence="6">Phage tail protein</fullName>
    </submittedName>
</protein>
<dbReference type="PANTHER" id="PTHR35191:SF1">
    <property type="entry name" value="PROPHAGE SIDE TAIL FIBER PROTEIN HOMOLOG STFQ-RELATED"/>
    <property type="match status" value="1"/>
</dbReference>
<organism evidence="6">
    <name type="scientific">Salmonella enterica subsp. enterica serovar Braenderup</name>
    <dbReference type="NCBI Taxonomy" id="149391"/>
    <lineage>
        <taxon>Bacteria</taxon>
        <taxon>Pseudomonadati</taxon>
        <taxon>Pseudomonadota</taxon>
        <taxon>Gammaproteobacteria</taxon>
        <taxon>Enterobacterales</taxon>
        <taxon>Enterobacteriaceae</taxon>
        <taxon>Salmonella</taxon>
    </lineage>
</organism>